<sequence length="349" mass="35996">MPEPRNGEPGGPTGTQKFRADETTPPPAVAGSGSAAVPLPRRPPWDESVEPATAEGPPEAPEDRTPVDPWAGTDTTGWDLFSTELPPLPPTPPAPSARPQPYSGPADPALPPTGYAAVPSAAPAPTDSPAPPPNSYPAPAVPPPADSTSPPGPGRSASTTDSAAPIRNRRKWPWVLLFAIACCCGGPAYWAAPVINQFPASAALPTEFRDLRLREDHNSGQTAAELARGVDEAHGTSRDTFAGIYSTHAGKQVTVFGGTGVWLTPKSAAEAEMERLTGRYALGASQAVGTGVRARHGRCAIGHDGGTDVVVCTSVDHSSITTAVFTRLSVADSAALLGALRKQIVTQPD</sequence>
<dbReference type="eggNOG" id="ENOG5032H3V">
    <property type="taxonomic scope" value="Bacteria"/>
</dbReference>
<dbReference type="STRING" id="369723.Strop_3485"/>
<dbReference type="PATRIC" id="fig|369723.5.peg.3597"/>
<feature type="compositionally biased region" description="Pro residues" evidence="1">
    <location>
        <begin position="86"/>
        <end position="98"/>
    </location>
</feature>
<accession>A4XAG7</accession>
<evidence type="ECO:0000313" key="3">
    <source>
        <dbReference type="Proteomes" id="UP000000235"/>
    </source>
</evidence>
<proteinExistence type="predicted"/>
<dbReference type="EMBL" id="CP000667">
    <property type="protein sequence ID" value="ABP55916.1"/>
    <property type="molecule type" value="Genomic_DNA"/>
</dbReference>
<feature type="compositionally biased region" description="Pro residues" evidence="1">
    <location>
        <begin position="126"/>
        <end position="153"/>
    </location>
</feature>
<dbReference type="AlphaFoldDB" id="A4XAG7"/>
<evidence type="ECO:0000313" key="2">
    <source>
        <dbReference type="EMBL" id="ABP55916.1"/>
    </source>
</evidence>
<keyword evidence="3" id="KW-1185">Reference proteome</keyword>
<dbReference type="KEGG" id="stp:Strop_3485"/>
<dbReference type="HOGENOM" id="CLU_037752_0_0_11"/>
<organism evidence="2 3">
    <name type="scientific">Salinispora tropica (strain ATCC BAA-916 / DSM 44818 / JCM 13857 / NBRC 105044 / CNB-440)</name>
    <dbReference type="NCBI Taxonomy" id="369723"/>
    <lineage>
        <taxon>Bacteria</taxon>
        <taxon>Bacillati</taxon>
        <taxon>Actinomycetota</taxon>
        <taxon>Actinomycetes</taxon>
        <taxon>Micromonosporales</taxon>
        <taxon>Micromonosporaceae</taxon>
        <taxon>Salinispora</taxon>
    </lineage>
</organism>
<gene>
    <name evidence="2" type="ordered locus">Strop_3485</name>
</gene>
<protein>
    <submittedName>
        <fullName evidence="2">Uncharacterized protein</fullName>
    </submittedName>
</protein>
<reference evidence="3" key="1">
    <citation type="journal article" date="2007" name="Proc. Natl. Acad. Sci. U.S.A.">
        <title>Genome sequencing reveals complex secondary metabolome in the marine actinomycete Salinispora tropica.</title>
        <authorList>
            <person name="Udwary D.W."/>
            <person name="Zeigler L."/>
            <person name="Asolkar R.N."/>
            <person name="Singan V."/>
            <person name="Lapidus A."/>
            <person name="Fenical W."/>
            <person name="Jensen P.R."/>
            <person name="Moore B.S."/>
        </authorList>
    </citation>
    <scope>NUCLEOTIDE SEQUENCE [LARGE SCALE GENOMIC DNA]</scope>
    <source>
        <strain evidence="3">ATCC BAA-916 / DSM 44818 / CNB-440</strain>
    </source>
</reference>
<feature type="region of interest" description="Disordered" evidence="1">
    <location>
        <begin position="1"/>
        <end position="165"/>
    </location>
</feature>
<feature type="compositionally biased region" description="Low complexity" evidence="1">
    <location>
        <begin position="29"/>
        <end position="38"/>
    </location>
</feature>
<name>A4XAG7_SALTO</name>
<feature type="compositionally biased region" description="Low complexity" evidence="1">
    <location>
        <begin position="114"/>
        <end position="125"/>
    </location>
</feature>
<evidence type="ECO:0000256" key="1">
    <source>
        <dbReference type="SAM" id="MobiDB-lite"/>
    </source>
</evidence>
<dbReference type="RefSeq" id="WP_012014691.1">
    <property type="nucleotide sequence ID" value="NC_009380.1"/>
</dbReference>
<dbReference type="Proteomes" id="UP000000235">
    <property type="component" value="Chromosome"/>
</dbReference>